<dbReference type="EMBL" id="LFZN01000127">
    <property type="protein sequence ID" value="KXS97974.1"/>
    <property type="molecule type" value="Genomic_DNA"/>
</dbReference>
<dbReference type="SUPFAM" id="SSF117281">
    <property type="entry name" value="Kelch motif"/>
    <property type="match status" value="1"/>
</dbReference>
<dbReference type="Proteomes" id="UP000070133">
    <property type="component" value="Unassembled WGS sequence"/>
</dbReference>
<dbReference type="SMART" id="SM00612">
    <property type="entry name" value="Kelch"/>
    <property type="match status" value="5"/>
</dbReference>
<dbReference type="STRING" id="321146.A0A139H6A8"/>
<reference evidence="2 3" key="1">
    <citation type="submission" date="2015-07" db="EMBL/GenBank/DDBJ databases">
        <title>Comparative genomics of the Sigatoka disease complex on banana suggests a link between parallel evolutionary changes in Pseudocercospora fijiensis and Pseudocercospora eumusae and increased virulence on the banana host.</title>
        <authorList>
            <person name="Chang T.-C."/>
            <person name="Salvucci A."/>
            <person name="Crous P.W."/>
            <person name="Stergiopoulos I."/>
        </authorList>
    </citation>
    <scope>NUCLEOTIDE SEQUENCE [LARGE SCALE GENOMIC DNA]</scope>
    <source>
        <strain evidence="2 3">CBS 114824</strain>
    </source>
</reference>
<comment type="caution">
    <text evidence="2">The sequence shown here is derived from an EMBL/GenBank/DDBJ whole genome shotgun (WGS) entry which is preliminary data.</text>
</comment>
<evidence type="ECO:0008006" key="4">
    <source>
        <dbReference type="Google" id="ProtNLM"/>
    </source>
</evidence>
<feature type="chain" id="PRO_5007806316" description="Galactose oxidase" evidence="1">
    <location>
        <begin position="23"/>
        <end position="337"/>
    </location>
</feature>
<dbReference type="AlphaFoldDB" id="A0A139H6A8"/>
<feature type="signal peptide" evidence="1">
    <location>
        <begin position="1"/>
        <end position="22"/>
    </location>
</feature>
<proteinExistence type="predicted"/>
<dbReference type="OrthoDB" id="45365at2759"/>
<name>A0A139H6A8_9PEZI</name>
<dbReference type="Pfam" id="PF01344">
    <property type="entry name" value="Kelch_1"/>
    <property type="match status" value="1"/>
</dbReference>
<accession>A0A139H6A8</accession>
<dbReference type="Gene3D" id="2.120.10.80">
    <property type="entry name" value="Kelch-type beta propeller"/>
    <property type="match status" value="2"/>
</dbReference>
<sequence>MHEASYILSLFLYSQWSALSFARPNTPEWNRMPSIGQGTRQEHAAVATDNDKIWILGGTVQDRKAQFQTTDRVEVFSLSLGKWQVAPPLPEPLNHANAASVNNTVYLLGGLSAGDDWLARNITAMYDSATRQWKTRAPMPIGTARGACAVGVHGNTIYLAGGMTYLNLTQDGAQDCLTTVTAYDTSTDRWTRLPDLPAPRQHVGGAVVGDTFYVLGGRTTGQLEIQDSLYALDLRDPKAEWKVLPSMPTARGGLACAAVRRSIYCMGGEGNTNSPQGIFSEVEAFDTRTNMWTKLQEMPTPRHGWGVAAVNDTIYSPGGGLKAGTMPTDVFDSYTVV</sequence>
<gene>
    <name evidence="2" type="ORF">AC578_3123</name>
</gene>
<evidence type="ECO:0000313" key="3">
    <source>
        <dbReference type="Proteomes" id="UP000070133"/>
    </source>
</evidence>
<dbReference type="InterPro" id="IPR006652">
    <property type="entry name" value="Kelch_1"/>
</dbReference>
<keyword evidence="1" id="KW-0732">Signal</keyword>
<dbReference type="PANTHER" id="PTHR45632">
    <property type="entry name" value="LD33804P"/>
    <property type="match status" value="1"/>
</dbReference>
<evidence type="ECO:0000313" key="2">
    <source>
        <dbReference type="EMBL" id="KXS97974.1"/>
    </source>
</evidence>
<protein>
    <recommendedName>
        <fullName evidence="4">Galactose oxidase</fullName>
    </recommendedName>
</protein>
<dbReference type="Pfam" id="PF24681">
    <property type="entry name" value="Kelch_KLHDC2_KLHL20_DRC7"/>
    <property type="match status" value="1"/>
</dbReference>
<evidence type="ECO:0000256" key="1">
    <source>
        <dbReference type="SAM" id="SignalP"/>
    </source>
</evidence>
<keyword evidence="3" id="KW-1185">Reference proteome</keyword>
<organism evidence="2 3">
    <name type="scientific">Pseudocercospora eumusae</name>
    <dbReference type="NCBI Taxonomy" id="321146"/>
    <lineage>
        <taxon>Eukaryota</taxon>
        <taxon>Fungi</taxon>
        <taxon>Dikarya</taxon>
        <taxon>Ascomycota</taxon>
        <taxon>Pezizomycotina</taxon>
        <taxon>Dothideomycetes</taxon>
        <taxon>Dothideomycetidae</taxon>
        <taxon>Mycosphaerellales</taxon>
        <taxon>Mycosphaerellaceae</taxon>
        <taxon>Pseudocercospora</taxon>
    </lineage>
</organism>
<dbReference type="InterPro" id="IPR015915">
    <property type="entry name" value="Kelch-typ_b-propeller"/>
</dbReference>